<organism evidence="9 10">
    <name type="scientific">Novosphingobium lindaniclasticum LE124</name>
    <dbReference type="NCBI Taxonomy" id="1096930"/>
    <lineage>
        <taxon>Bacteria</taxon>
        <taxon>Pseudomonadati</taxon>
        <taxon>Pseudomonadota</taxon>
        <taxon>Alphaproteobacteria</taxon>
        <taxon>Sphingomonadales</taxon>
        <taxon>Sphingomonadaceae</taxon>
        <taxon>Novosphingobium</taxon>
    </lineage>
</organism>
<sequence length="708" mass="77015">MSAGAEPGVWATAGVAFDLTGAIATASLALWLWPRRQRLAGAGAPVVVALVVTATWCLAAAAALTPEMAVACSFAESLRNLAWLVAIYRLFASDGRHSSLAPIRPVIFALAFVELLHVSVTLALSYLSIPGGLAVVGFEVEIMLRLLVTVGGLVLVHNLYAGAPREVRPALRWPAIGLAVLWTFDLNLYTVAYLARSWPGEIAALRGLAALVLAGCFAIAASRKRDELRLRPSRAVTFQTFSLLVIGVYLVAMVAVAQWLSYAGGDFARLIEMGFLTFASAAALVVLPSRRVRAWLKVILTKHFFQHRYDYREEWLRFTRTIGRTGDGSSPLGERVIQSVGDITDSPAGLLLTPDEQGDLVLAARWNWPEAQVPPLAYRAGTLGLFEQSSYIADLDEIREGIAAGGFEMQAPDWLLAERRAWALVPLVHYERLVGLVVLARPAMARKFDWEDFDLLRVIGQQLASYLAENASQEALAEASRFDDFHRRMAFVMHDIKNLASQFSLLARNAELHADNPAFRADMLVTLRNSSDKLNALLARLSRYGGGTVDRLERVAAQDVARAVMTRFQPTGRLELAETREIGVTASAHSLEQVLVHLVQNALDASAPESAVSLSLSGDDLHAVFEVVDTGTGMSPEFVRNRLFKPFVSTKSGGFGIGAFEARELVKAMKGRLDVESREGVGSRFTVRLPLAPCVGTEADASKDQKVA</sequence>
<proteinExistence type="predicted"/>
<keyword evidence="6" id="KW-0067">ATP-binding</keyword>
<evidence type="ECO:0000256" key="1">
    <source>
        <dbReference type="ARBA" id="ARBA00000085"/>
    </source>
</evidence>
<dbReference type="InterPro" id="IPR050980">
    <property type="entry name" value="2C_sensor_his_kinase"/>
</dbReference>
<accession>T0IQT7</accession>
<dbReference type="eggNOG" id="COG2205">
    <property type="taxonomic scope" value="Bacteria"/>
</dbReference>
<dbReference type="PATRIC" id="fig|1096930.3.peg.3173"/>
<evidence type="ECO:0000313" key="10">
    <source>
        <dbReference type="Proteomes" id="UP000015527"/>
    </source>
</evidence>
<keyword evidence="7" id="KW-1133">Transmembrane helix</keyword>
<keyword evidence="7" id="KW-0812">Transmembrane</keyword>
<feature type="transmembrane region" description="Helical" evidence="7">
    <location>
        <begin position="12"/>
        <end position="32"/>
    </location>
</feature>
<feature type="domain" description="Histidine kinase" evidence="8">
    <location>
        <begin position="491"/>
        <end position="693"/>
    </location>
</feature>
<feature type="transmembrane region" description="Helical" evidence="7">
    <location>
        <begin position="241"/>
        <end position="261"/>
    </location>
</feature>
<dbReference type="GO" id="GO:0005524">
    <property type="term" value="F:ATP binding"/>
    <property type="evidence" value="ECO:0007669"/>
    <property type="project" value="UniProtKB-KW"/>
</dbReference>
<dbReference type="InterPro" id="IPR014265">
    <property type="entry name" value="XrtA/PrsK"/>
</dbReference>
<dbReference type="Pfam" id="PF02518">
    <property type="entry name" value="HATPase_c"/>
    <property type="match status" value="1"/>
</dbReference>
<dbReference type="Gene3D" id="3.30.565.10">
    <property type="entry name" value="Histidine kinase-like ATPase, C-terminal domain"/>
    <property type="match status" value="1"/>
</dbReference>
<dbReference type="SMART" id="SM00387">
    <property type="entry name" value="HATPase_c"/>
    <property type="match status" value="1"/>
</dbReference>
<comment type="caution">
    <text evidence="9">The sequence shown here is derived from an EMBL/GenBank/DDBJ whole genome shotgun (WGS) entry which is preliminary data.</text>
</comment>
<feature type="transmembrane region" description="Helical" evidence="7">
    <location>
        <begin position="202"/>
        <end position="221"/>
    </location>
</feature>
<feature type="transmembrane region" description="Helical" evidence="7">
    <location>
        <begin position="68"/>
        <end position="91"/>
    </location>
</feature>
<dbReference type="InterPro" id="IPR004358">
    <property type="entry name" value="Sig_transdc_His_kin-like_C"/>
</dbReference>
<keyword evidence="10" id="KW-1185">Reference proteome</keyword>
<dbReference type="InterPro" id="IPR029016">
    <property type="entry name" value="GAF-like_dom_sf"/>
</dbReference>
<dbReference type="Proteomes" id="UP000015527">
    <property type="component" value="Unassembled WGS sequence"/>
</dbReference>
<name>T0IQT7_9SPHN</name>
<keyword evidence="3" id="KW-0808">Transferase</keyword>
<evidence type="ECO:0000256" key="4">
    <source>
        <dbReference type="ARBA" id="ARBA00022741"/>
    </source>
</evidence>
<dbReference type="OrthoDB" id="9785691at2"/>
<feature type="transmembrane region" description="Helical" evidence="7">
    <location>
        <begin position="39"/>
        <end position="62"/>
    </location>
</feature>
<evidence type="ECO:0000256" key="5">
    <source>
        <dbReference type="ARBA" id="ARBA00022777"/>
    </source>
</evidence>
<dbReference type="InterPro" id="IPR036890">
    <property type="entry name" value="HATPase_C_sf"/>
</dbReference>
<dbReference type="PROSITE" id="PS50109">
    <property type="entry name" value="HIS_KIN"/>
    <property type="match status" value="1"/>
</dbReference>
<dbReference type="RefSeq" id="WP_021234998.1">
    <property type="nucleotide sequence ID" value="NZ_ATHL01000100.1"/>
</dbReference>
<dbReference type="AlphaFoldDB" id="T0IQT7"/>
<feature type="transmembrane region" description="Helical" evidence="7">
    <location>
        <begin position="173"/>
        <end position="196"/>
    </location>
</feature>
<evidence type="ECO:0000256" key="6">
    <source>
        <dbReference type="ARBA" id="ARBA00022840"/>
    </source>
</evidence>
<dbReference type="SUPFAM" id="SSF55874">
    <property type="entry name" value="ATPase domain of HSP90 chaperone/DNA topoisomerase II/histidine kinase"/>
    <property type="match status" value="1"/>
</dbReference>
<dbReference type="EC" id="2.7.13.3" evidence="2"/>
<dbReference type="PRINTS" id="PR00344">
    <property type="entry name" value="BCTRLSENSOR"/>
</dbReference>
<dbReference type="SUPFAM" id="SSF55781">
    <property type="entry name" value="GAF domain-like"/>
    <property type="match status" value="1"/>
</dbReference>
<dbReference type="InterPro" id="IPR003018">
    <property type="entry name" value="GAF"/>
</dbReference>
<keyword evidence="5" id="KW-0418">Kinase</keyword>
<keyword evidence="4" id="KW-0547">Nucleotide-binding</keyword>
<dbReference type="InterPro" id="IPR003594">
    <property type="entry name" value="HATPase_dom"/>
</dbReference>
<gene>
    <name evidence="9" type="ORF">L284_15995</name>
</gene>
<dbReference type="PANTHER" id="PTHR44936:SF10">
    <property type="entry name" value="SENSOR PROTEIN RSTB"/>
    <property type="match status" value="1"/>
</dbReference>
<dbReference type="Pfam" id="PF01590">
    <property type="entry name" value="GAF"/>
    <property type="match status" value="1"/>
</dbReference>
<dbReference type="NCBIfam" id="TIGR02916">
    <property type="entry name" value="PEP_his_kin"/>
    <property type="match status" value="1"/>
</dbReference>
<keyword evidence="7" id="KW-0472">Membrane</keyword>
<dbReference type="GO" id="GO:0004673">
    <property type="term" value="F:protein histidine kinase activity"/>
    <property type="evidence" value="ECO:0007669"/>
    <property type="project" value="UniProtKB-EC"/>
</dbReference>
<evidence type="ECO:0000313" key="9">
    <source>
        <dbReference type="EMBL" id="EQB12029.1"/>
    </source>
</evidence>
<reference evidence="9 10" key="1">
    <citation type="journal article" date="2013" name="Genome Announc.">
        <title>Genome Sequence of Novosphingobium lindaniclasticum LE124T, Isolated from a Hexachlorocyclohexane Dumpsite.</title>
        <authorList>
            <person name="Saxena A."/>
            <person name="Nayyar N."/>
            <person name="Sangwan N."/>
            <person name="Kumari R."/>
            <person name="Khurana J.P."/>
            <person name="Lal R."/>
        </authorList>
    </citation>
    <scope>NUCLEOTIDE SEQUENCE [LARGE SCALE GENOMIC DNA]</scope>
    <source>
        <strain evidence="9 10">LE124</strain>
    </source>
</reference>
<dbReference type="PANTHER" id="PTHR44936">
    <property type="entry name" value="SENSOR PROTEIN CREC"/>
    <property type="match status" value="1"/>
</dbReference>
<dbReference type="Gene3D" id="3.30.450.40">
    <property type="match status" value="1"/>
</dbReference>
<protein>
    <recommendedName>
        <fullName evidence="2">histidine kinase</fullName>
        <ecNumber evidence="2">2.7.13.3</ecNumber>
    </recommendedName>
</protein>
<dbReference type="EMBL" id="ATHL01000100">
    <property type="protein sequence ID" value="EQB12029.1"/>
    <property type="molecule type" value="Genomic_DNA"/>
</dbReference>
<feature type="transmembrane region" description="Helical" evidence="7">
    <location>
        <begin position="103"/>
        <end position="127"/>
    </location>
</feature>
<evidence type="ECO:0000259" key="8">
    <source>
        <dbReference type="PROSITE" id="PS50109"/>
    </source>
</evidence>
<evidence type="ECO:0000256" key="2">
    <source>
        <dbReference type="ARBA" id="ARBA00012438"/>
    </source>
</evidence>
<evidence type="ECO:0000256" key="3">
    <source>
        <dbReference type="ARBA" id="ARBA00022679"/>
    </source>
</evidence>
<comment type="catalytic activity">
    <reaction evidence="1">
        <text>ATP + protein L-histidine = ADP + protein N-phospho-L-histidine.</text>
        <dbReference type="EC" id="2.7.13.3"/>
    </reaction>
</comment>
<dbReference type="InterPro" id="IPR005467">
    <property type="entry name" value="His_kinase_dom"/>
</dbReference>
<evidence type="ECO:0000256" key="7">
    <source>
        <dbReference type="SAM" id="Phobius"/>
    </source>
</evidence>
<feature type="transmembrane region" description="Helical" evidence="7">
    <location>
        <begin position="142"/>
        <end position="161"/>
    </location>
</feature>